<reference evidence="1 2" key="1">
    <citation type="journal article" date="2017" name="Int. J. Syst. Evol. Microbiol.">
        <title>Marinicauda algicola sp. nov., isolated from a marine red alga Rhodosorus marinus.</title>
        <authorList>
            <person name="Jeong S.E."/>
            <person name="Jeon S.H."/>
            <person name="Chun B.H."/>
            <person name="Kim D.W."/>
            <person name="Jeon C.O."/>
        </authorList>
    </citation>
    <scope>NUCLEOTIDE SEQUENCE [LARGE SCALE GENOMIC DNA]</scope>
    <source>
        <strain evidence="1 2">JCM 31718</strain>
    </source>
</reference>
<dbReference type="Proteomes" id="UP000308054">
    <property type="component" value="Unassembled WGS sequence"/>
</dbReference>
<keyword evidence="2" id="KW-1185">Reference proteome</keyword>
<dbReference type="OrthoDB" id="8911656at2"/>
<organism evidence="1 2">
    <name type="scientific">Marinicauda algicola</name>
    <dbReference type="NCBI Taxonomy" id="2029849"/>
    <lineage>
        <taxon>Bacteria</taxon>
        <taxon>Pseudomonadati</taxon>
        <taxon>Pseudomonadota</taxon>
        <taxon>Alphaproteobacteria</taxon>
        <taxon>Maricaulales</taxon>
        <taxon>Maricaulaceae</taxon>
        <taxon>Marinicauda</taxon>
    </lineage>
</organism>
<evidence type="ECO:0000313" key="1">
    <source>
        <dbReference type="EMBL" id="TGY87270.1"/>
    </source>
</evidence>
<gene>
    <name evidence="1" type="ORF">E5163_16285</name>
</gene>
<comment type="caution">
    <text evidence="1">The sequence shown here is derived from an EMBL/GenBank/DDBJ whole genome shotgun (WGS) entry which is preliminary data.</text>
</comment>
<proteinExistence type="predicted"/>
<sequence length="202" mass="22581">MADGRAARRSASRAKIATAFRELVREGDPSPSAKSVADRAGVGLRTVFRCFEDLESLYREVSIALRAEFLPRARIDYSSMNRAERLHQMLTNRTTIFGDMEPFQLAAAAHRHRYESLKEDHRVLLSLERDRLRTAVNPDGVLAQGPFEAMCAATSFDYWRRLRIDQGLSKEDAAAAMIFAATAILEKTGAARIPIRLEGNAL</sequence>
<protein>
    <submittedName>
        <fullName evidence="1">TetR/AcrR family transcriptional regulator</fullName>
    </submittedName>
</protein>
<dbReference type="EMBL" id="SRXW01000007">
    <property type="protein sequence ID" value="TGY87270.1"/>
    <property type="molecule type" value="Genomic_DNA"/>
</dbReference>
<dbReference type="Gene3D" id="1.10.357.10">
    <property type="entry name" value="Tetracycline Repressor, domain 2"/>
    <property type="match status" value="1"/>
</dbReference>
<evidence type="ECO:0000313" key="2">
    <source>
        <dbReference type="Proteomes" id="UP000308054"/>
    </source>
</evidence>
<dbReference type="InterPro" id="IPR009057">
    <property type="entry name" value="Homeodomain-like_sf"/>
</dbReference>
<dbReference type="RefSeq" id="WP_135997574.1">
    <property type="nucleotide sequence ID" value="NZ_CP071057.1"/>
</dbReference>
<dbReference type="AlphaFoldDB" id="A0A4S2GVZ0"/>
<name>A0A4S2GVZ0_9PROT</name>
<dbReference type="SUPFAM" id="SSF46689">
    <property type="entry name" value="Homeodomain-like"/>
    <property type="match status" value="1"/>
</dbReference>
<accession>A0A4S2GVZ0</accession>